<reference evidence="3 4" key="1">
    <citation type="submission" date="2016-10" db="EMBL/GenBank/DDBJ databases">
        <authorList>
            <person name="de Groot N.N."/>
        </authorList>
    </citation>
    <scope>NUCLEOTIDE SEQUENCE [LARGE SCALE GENOMIC DNA]</scope>
    <source>
        <strain evidence="3 4">AR67</strain>
    </source>
</reference>
<evidence type="ECO:0000313" key="4">
    <source>
        <dbReference type="Proteomes" id="UP000182192"/>
    </source>
</evidence>
<dbReference type="Gene3D" id="3.90.1720.10">
    <property type="entry name" value="endopeptidase domain like (from Nostoc punctiforme)"/>
    <property type="match status" value="1"/>
</dbReference>
<organism evidence="3 4">
    <name type="scientific">Ruminococcus albus</name>
    <dbReference type="NCBI Taxonomy" id="1264"/>
    <lineage>
        <taxon>Bacteria</taxon>
        <taxon>Bacillati</taxon>
        <taxon>Bacillota</taxon>
        <taxon>Clostridia</taxon>
        <taxon>Eubacteriales</taxon>
        <taxon>Oscillospiraceae</taxon>
        <taxon>Ruminococcus</taxon>
    </lineage>
</organism>
<dbReference type="InterPro" id="IPR038765">
    <property type="entry name" value="Papain-like_cys_pep_sf"/>
</dbReference>
<gene>
    <name evidence="3" type="ORF">SAMN02910406_03875</name>
</gene>
<evidence type="ECO:0000256" key="1">
    <source>
        <dbReference type="SAM" id="SignalP"/>
    </source>
</evidence>
<proteinExistence type="predicted"/>
<feature type="domain" description="Peptidase C51" evidence="2">
    <location>
        <begin position="83"/>
        <end position="168"/>
    </location>
</feature>
<dbReference type="Pfam" id="PF05257">
    <property type="entry name" value="CHAP"/>
    <property type="match status" value="1"/>
</dbReference>
<keyword evidence="3" id="KW-0378">Hydrolase</keyword>
<sequence>MNSIKKLSCTVLATALALLAAASPVITETGVMTSSYVITAQATQLLNSNFNTNYKLSRNYRLDIAAVAQAQKGKTGAQLGAKEQWCADFVSSCAREAGIPTSVLPTNGSCQSLYNSLVKEKGAFLVKKVDDLKQGDIIFFDFDHQKTTHHVAIYLKRDGNKISYIGGNQGSGNSLSTRKVTISTVTWGSKDIYAVVRPNYLKKKSKTGKTAYGEDNVTFYYDDNTYNKYTGVKYFKKNNVKAKTLAKALKEIGAKDYSEDYCATIALRNELTVSEEDYKANKSKYDEKLIKLLKKGHLIKTREFSKGGKWSIAIKTGKCE</sequence>
<feature type="signal peptide" evidence="1">
    <location>
        <begin position="1"/>
        <end position="27"/>
    </location>
</feature>
<dbReference type="SUPFAM" id="SSF54001">
    <property type="entry name" value="Cysteine proteinases"/>
    <property type="match status" value="1"/>
</dbReference>
<evidence type="ECO:0000313" key="3">
    <source>
        <dbReference type="EMBL" id="SFD43545.1"/>
    </source>
</evidence>
<accession>A0A1I1SAJ9</accession>
<protein>
    <submittedName>
        <fullName evidence="3">Cell wall-associated hydrolase, NlpC family</fullName>
    </submittedName>
</protein>
<dbReference type="GO" id="GO:0016787">
    <property type="term" value="F:hydrolase activity"/>
    <property type="evidence" value="ECO:0007669"/>
    <property type="project" value="UniProtKB-KW"/>
</dbReference>
<dbReference type="RefSeq" id="WP_074963558.1">
    <property type="nucleotide sequence ID" value="NZ_FOKQ01000092.1"/>
</dbReference>
<dbReference type="AlphaFoldDB" id="A0A1I1SAJ9"/>
<feature type="chain" id="PRO_5010347483" evidence="1">
    <location>
        <begin position="28"/>
        <end position="320"/>
    </location>
</feature>
<dbReference type="Proteomes" id="UP000182192">
    <property type="component" value="Unassembled WGS sequence"/>
</dbReference>
<dbReference type="OrthoDB" id="9812962at2"/>
<dbReference type="EMBL" id="FOKQ01000092">
    <property type="protein sequence ID" value="SFD43545.1"/>
    <property type="molecule type" value="Genomic_DNA"/>
</dbReference>
<dbReference type="InterPro" id="IPR007921">
    <property type="entry name" value="CHAP_dom"/>
</dbReference>
<evidence type="ECO:0000259" key="2">
    <source>
        <dbReference type="Pfam" id="PF05257"/>
    </source>
</evidence>
<name>A0A1I1SAJ9_RUMAL</name>
<keyword evidence="1" id="KW-0732">Signal</keyword>